<feature type="transmembrane region" description="Helical" evidence="2">
    <location>
        <begin position="30"/>
        <end position="52"/>
    </location>
</feature>
<feature type="region of interest" description="Disordered" evidence="1">
    <location>
        <begin position="324"/>
        <end position="350"/>
    </location>
</feature>
<dbReference type="InterPro" id="IPR051043">
    <property type="entry name" value="Sulfatase_Mod_Factor_Kinase"/>
</dbReference>
<dbReference type="SUPFAM" id="SSF56436">
    <property type="entry name" value="C-type lectin-like"/>
    <property type="match status" value="1"/>
</dbReference>
<dbReference type="InterPro" id="IPR042095">
    <property type="entry name" value="SUMF_sf"/>
</dbReference>
<dbReference type="InterPro" id="IPR016187">
    <property type="entry name" value="CTDL_fold"/>
</dbReference>
<organism evidence="4 5">
    <name type="scientific">Pandoraea oxalativorans</name>
    <dbReference type="NCBI Taxonomy" id="573737"/>
    <lineage>
        <taxon>Bacteria</taxon>
        <taxon>Pseudomonadati</taxon>
        <taxon>Pseudomonadota</taxon>
        <taxon>Betaproteobacteria</taxon>
        <taxon>Burkholderiales</taxon>
        <taxon>Burkholderiaceae</taxon>
        <taxon>Pandoraea</taxon>
    </lineage>
</organism>
<dbReference type="InterPro" id="IPR006311">
    <property type="entry name" value="TAT_signal"/>
</dbReference>
<dbReference type="EMBL" id="CP011253">
    <property type="protein sequence ID" value="AKC70727.1"/>
    <property type="molecule type" value="Genomic_DNA"/>
</dbReference>
<keyword evidence="2" id="KW-1133">Transmembrane helix</keyword>
<dbReference type="PATRIC" id="fig|573737.6.peg.4215"/>
<dbReference type="Gene3D" id="3.90.1580.10">
    <property type="entry name" value="paralog of FGE (formylglycine-generating enzyme)"/>
    <property type="match status" value="1"/>
</dbReference>
<accession>A0A0E3YDN5</accession>
<keyword evidence="2" id="KW-0472">Membrane</keyword>
<dbReference type="Pfam" id="PF03781">
    <property type="entry name" value="FGE-sulfatase"/>
    <property type="match status" value="1"/>
</dbReference>
<protein>
    <submittedName>
        <fullName evidence="4">Sulfatase</fullName>
    </submittedName>
</protein>
<evidence type="ECO:0000313" key="5">
    <source>
        <dbReference type="Proteomes" id="UP000035050"/>
    </source>
</evidence>
<dbReference type="HOGENOM" id="CLU_012431_4_0_4"/>
<evidence type="ECO:0000256" key="1">
    <source>
        <dbReference type="SAM" id="MobiDB-lite"/>
    </source>
</evidence>
<dbReference type="KEGG" id="pox:MB84_16395"/>
<dbReference type="InterPro" id="IPR005532">
    <property type="entry name" value="SUMF_dom"/>
</dbReference>
<name>A0A0E3YDN5_9BURK</name>
<dbReference type="RefSeq" id="WP_046291914.1">
    <property type="nucleotide sequence ID" value="NZ_CP011253.3"/>
</dbReference>
<dbReference type="GO" id="GO:0120147">
    <property type="term" value="F:formylglycine-generating oxidase activity"/>
    <property type="evidence" value="ECO:0007669"/>
    <property type="project" value="TreeGrafter"/>
</dbReference>
<gene>
    <name evidence="4" type="ORF">MB84_16395</name>
</gene>
<keyword evidence="2" id="KW-0812">Transmembrane</keyword>
<feature type="region of interest" description="Disordered" evidence="1">
    <location>
        <begin position="1"/>
        <end position="24"/>
    </location>
</feature>
<keyword evidence="5" id="KW-1185">Reference proteome</keyword>
<sequence length="417" mass="45354">MSRRKRIAQHETSSGKVPAASPPTRGRRTFLLWAGAALGVSVAAGGAMSWAMTRNDAASPRDIKVVMGDGVRGPEGMAWIPGGGFLMGSDSRMAQPNEKPAHPARVHGFWMDAHHVTNAQFRRFVAATGYVTTAERKPDWETLRVQLPPGTPRPPESALVAGAMVFVGTDKPVPLQDYSRWWRFVPGADWRHPGGPDTNIAGKDDHPVVQVSFEDAQAYAKWAGKRLPTEAEWEFAARGGLEQATYAWGESFAPNGKQMANVWEGEQAQPFPVVNPKAGGAVGTSPVGTFPPNGYGLSDMTGNAWQWVADWYRADQFRREAAAGKLADNPTGPSDSWDPADPGVPVQAPKRVTRGGSFLCNEAYCLSYRPSARRGTDPYNSMSHLGFRRVMDESAWQASRRASQHQLASTTSDKPSR</sequence>
<evidence type="ECO:0000259" key="3">
    <source>
        <dbReference type="Pfam" id="PF03781"/>
    </source>
</evidence>
<dbReference type="PANTHER" id="PTHR23150">
    <property type="entry name" value="SULFATASE MODIFYING FACTOR 1, 2"/>
    <property type="match status" value="1"/>
</dbReference>
<evidence type="ECO:0000313" key="4">
    <source>
        <dbReference type="EMBL" id="AKC70727.1"/>
    </source>
</evidence>
<evidence type="ECO:0000256" key="2">
    <source>
        <dbReference type="SAM" id="Phobius"/>
    </source>
</evidence>
<reference evidence="4" key="1">
    <citation type="submission" date="2016-06" db="EMBL/GenBank/DDBJ databases">
        <title>Pandoraea oxalativorans DSM 23570 Genome Sequencing.</title>
        <authorList>
            <person name="Ee R."/>
            <person name="Lim Y.-L."/>
            <person name="Yong D."/>
            <person name="Yin W.-F."/>
            <person name="Chan K.-G."/>
        </authorList>
    </citation>
    <scope>NUCLEOTIDE SEQUENCE</scope>
    <source>
        <strain evidence="4">DSM 23570</strain>
    </source>
</reference>
<dbReference type="PANTHER" id="PTHR23150:SF19">
    <property type="entry name" value="FORMYLGLYCINE-GENERATING ENZYME"/>
    <property type="match status" value="1"/>
</dbReference>
<feature type="region of interest" description="Disordered" evidence="1">
    <location>
        <begin position="396"/>
        <end position="417"/>
    </location>
</feature>
<dbReference type="AlphaFoldDB" id="A0A0E3YDN5"/>
<dbReference type="PROSITE" id="PS51318">
    <property type="entry name" value="TAT"/>
    <property type="match status" value="1"/>
</dbReference>
<dbReference type="Proteomes" id="UP000035050">
    <property type="component" value="Chromosome"/>
</dbReference>
<proteinExistence type="predicted"/>
<feature type="domain" description="Sulfatase-modifying factor enzyme-like" evidence="3">
    <location>
        <begin position="76"/>
        <end position="390"/>
    </location>
</feature>